<name>A0A9D4MWN3_DREPO</name>
<organism evidence="2 3">
    <name type="scientific">Dreissena polymorpha</name>
    <name type="common">Zebra mussel</name>
    <name type="synonym">Mytilus polymorpha</name>
    <dbReference type="NCBI Taxonomy" id="45954"/>
    <lineage>
        <taxon>Eukaryota</taxon>
        <taxon>Metazoa</taxon>
        <taxon>Spiralia</taxon>
        <taxon>Lophotrochozoa</taxon>
        <taxon>Mollusca</taxon>
        <taxon>Bivalvia</taxon>
        <taxon>Autobranchia</taxon>
        <taxon>Heteroconchia</taxon>
        <taxon>Euheterodonta</taxon>
        <taxon>Imparidentia</taxon>
        <taxon>Neoheterodontei</taxon>
        <taxon>Myida</taxon>
        <taxon>Dreissenoidea</taxon>
        <taxon>Dreissenidae</taxon>
        <taxon>Dreissena</taxon>
    </lineage>
</organism>
<keyword evidence="1" id="KW-0732">Signal</keyword>
<sequence length="104" mass="11747">MAILFWTSAVLVPSLDRVAAKYWKLVNFSSYPRSLWCHCGVCTVFGHSVQYDLRLLHTDLHSVFSCSFIESFGEIFKFTAGATHEVNVIRESSVGDLPSMEIEL</sequence>
<dbReference type="AlphaFoldDB" id="A0A9D4MWN3"/>
<proteinExistence type="predicted"/>
<feature type="signal peptide" evidence="1">
    <location>
        <begin position="1"/>
        <end position="20"/>
    </location>
</feature>
<gene>
    <name evidence="2" type="ORF">DPMN_007514</name>
</gene>
<evidence type="ECO:0000313" key="3">
    <source>
        <dbReference type="Proteomes" id="UP000828390"/>
    </source>
</evidence>
<keyword evidence="3" id="KW-1185">Reference proteome</keyword>
<feature type="chain" id="PRO_5039704191" evidence="1">
    <location>
        <begin position="21"/>
        <end position="104"/>
    </location>
</feature>
<protein>
    <submittedName>
        <fullName evidence="2">Uncharacterized protein</fullName>
    </submittedName>
</protein>
<dbReference type="EMBL" id="JAIWYP010000001">
    <property type="protein sequence ID" value="KAH3883555.1"/>
    <property type="molecule type" value="Genomic_DNA"/>
</dbReference>
<evidence type="ECO:0000313" key="2">
    <source>
        <dbReference type="EMBL" id="KAH3883555.1"/>
    </source>
</evidence>
<evidence type="ECO:0000256" key="1">
    <source>
        <dbReference type="SAM" id="SignalP"/>
    </source>
</evidence>
<comment type="caution">
    <text evidence="2">The sequence shown here is derived from an EMBL/GenBank/DDBJ whole genome shotgun (WGS) entry which is preliminary data.</text>
</comment>
<accession>A0A9D4MWN3</accession>
<reference evidence="2" key="1">
    <citation type="journal article" date="2019" name="bioRxiv">
        <title>The Genome of the Zebra Mussel, Dreissena polymorpha: A Resource for Invasive Species Research.</title>
        <authorList>
            <person name="McCartney M.A."/>
            <person name="Auch B."/>
            <person name="Kono T."/>
            <person name="Mallez S."/>
            <person name="Zhang Y."/>
            <person name="Obille A."/>
            <person name="Becker A."/>
            <person name="Abrahante J.E."/>
            <person name="Garbe J."/>
            <person name="Badalamenti J.P."/>
            <person name="Herman A."/>
            <person name="Mangelson H."/>
            <person name="Liachko I."/>
            <person name="Sullivan S."/>
            <person name="Sone E.D."/>
            <person name="Koren S."/>
            <person name="Silverstein K.A.T."/>
            <person name="Beckman K.B."/>
            <person name="Gohl D.M."/>
        </authorList>
    </citation>
    <scope>NUCLEOTIDE SEQUENCE</scope>
    <source>
        <strain evidence="2">Duluth1</strain>
        <tissue evidence="2">Whole animal</tissue>
    </source>
</reference>
<reference evidence="2" key="2">
    <citation type="submission" date="2020-11" db="EMBL/GenBank/DDBJ databases">
        <authorList>
            <person name="McCartney M.A."/>
            <person name="Auch B."/>
            <person name="Kono T."/>
            <person name="Mallez S."/>
            <person name="Becker A."/>
            <person name="Gohl D.M."/>
            <person name="Silverstein K.A.T."/>
            <person name="Koren S."/>
            <person name="Bechman K.B."/>
            <person name="Herman A."/>
            <person name="Abrahante J.E."/>
            <person name="Garbe J."/>
        </authorList>
    </citation>
    <scope>NUCLEOTIDE SEQUENCE</scope>
    <source>
        <strain evidence="2">Duluth1</strain>
        <tissue evidence="2">Whole animal</tissue>
    </source>
</reference>
<dbReference type="Proteomes" id="UP000828390">
    <property type="component" value="Unassembled WGS sequence"/>
</dbReference>